<evidence type="ECO:0000313" key="1">
    <source>
        <dbReference type="EMBL" id="KAK4508537.1"/>
    </source>
</evidence>
<evidence type="ECO:0000313" key="2">
    <source>
        <dbReference type="Proteomes" id="UP001305779"/>
    </source>
</evidence>
<gene>
    <name evidence="1" type="ORF">PRZ48_002276</name>
</gene>
<dbReference type="EMBL" id="JAXOVC010000001">
    <property type="protein sequence ID" value="KAK4508537.1"/>
    <property type="molecule type" value="Genomic_DNA"/>
</dbReference>
<proteinExistence type="predicted"/>
<organism evidence="1 2">
    <name type="scientific">Zasmidium cellare</name>
    <name type="common">Wine cellar mold</name>
    <name type="synonym">Racodium cellare</name>
    <dbReference type="NCBI Taxonomy" id="395010"/>
    <lineage>
        <taxon>Eukaryota</taxon>
        <taxon>Fungi</taxon>
        <taxon>Dikarya</taxon>
        <taxon>Ascomycota</taxon>
        <taxon>Pezizomycotina</taxon>
        <taxon>Dothideomycetes</taxon>
        <taxon>Dothideomycetidae</taxon>
        <taxon>Mycosphaerellales</taxon>
        <taxon>Mycosphaerellaceae</taxon>
        <taxon>Zasmidium</taxon>
    </lineage>
</organism>
<protein>
    <submittedName>
        <fullName evidence="1">Uncharacterized protein</fullName>
    </submittedName>
</protein>
<sequence length="158" mass="17350">MKNRSGDLINSFVLCEKATCLQAFAIPIDTFSLSNETIPRYRYSTIKMLSRYLFTLTALALGGFSSPVEIDAKSGVQYEAYLGNACNGENLYGGYLTKGKCVDVSQYEEASSLTVSGFKKGQTVHFYYNDNCSDQVGTANSEECYIVDSDIKSIKLTG</sequence>
<accession>A0ABR0F4A8</accession>
<name>A0ABR0F4A8_ZASCE</name>
<dbReference type="Proteomes" id="UP001305779">
    <property type="component" value="Unassembled WGS sequence"/>
</dbReference>
<reference evidence="1 2" key="1">
    <citation type="journal article" date="2023" name="G3 (Bethesda)">
        <title>A chromosome-level genome assembly of Zasmidium syzygii isolated from banana leaves.</title>
        <authorList>
            <person name="van Westerhoven A.C."/>
            <person name="Mehrabi R."/>
            <person name="Talebi R."/>
            <person name="Steentjes M.B.F."/>
            <person name="Corcolon B."/>
            <person name="Chong P.A."/>
            <person name="Kema G.H.J."/>
            <person name="Seidl M.F."/>
        </authorList>
    </citation>
    <scope>NUCLEOTIDE SEQUENCE [LARGE SCALE GENOMIC DNA]</scope>
    <source>
        <strain evidence="1 2">P124</strain>
    </source>
</reference>
<comment type="caution">
    <text evidence="1">The sequence shown here is derived from an EMBL/GenBank/DDBJ whole genome shotgun (WGS) entry which is preliminary data.</text>
</comment>
<keyword evidence="2" id="KW-1185">Reference proteome</keyword>